<evidence type="ECO:0000256" key="1">
    <source>
        <dbReference type="ARBA" id="ARBA00007228"/>
    </source>
</evidence>
<dbReference type="Pfam" id="PF00588">
    <property type="entry name" value="SpoU_methylase"/>
    <property type="match status" value="1"/>
</dbReference>
<dbReference type="RefSeq" id="WP_015755941.1">
    <property type="nucleotide sequence ID" value="NC_013216.1"/>
</dbReference>
<comment type="similarity">
    <text evidence="1">Belongs to the class IV-like SAM-binding methyltransferase superfamily. RNA methyltransferase TrmH family.</text>
</comment>
<dbReference type="GO" id="GO:0032259">
    <property type="term" value="P:methylation"/>
    <property type="evidence" value="ECO:0007669"/>
    <property type="project" value="UniProtKB-KW"/>
</dbReference>
<dbReference type="InterPro" id="IPR013123">
    <property type="entry name" value="SpoU_subst-bd"/>
</dbReference>
<dbReference type="Gene3D" id="3.40.1280.10">
    <property type="match status" value="1"/>
</dbReference>
<dbReference type="Pfam" id="PF08032">
    <property type="entry name" value="SpoU_sub_bind"/>
    <property type="match status" value="1"/>
</dbReference>
<dbReference type="STRING" id="485916.Dtox_0267"/>
<evidence type="ECO:0000256" key="2">
    <source>
        <dbReference type="ARBA" id="ARBA00022603"/>
    </source>
</evidence>
<dbReference type="eggNOG" id="COG0566">
    <property type="taxonomic scope" value="Bacteria"/>
</dbReference>
<protein>
    <submittedName>
        <fullName evidence="5">RNA methyltransferase, TrmH family, group 3</fullName>
    </submittedName>
</protein>
<keyword evidence="2 5" id="KW-0489">Methyltransferase</keyword>
<dbReference type="EMBL" id="CP001720">
    <property type="protein sequence ID" value="ACV61220.1"/>
    <property type="molecule type" value="Genomic_DNA"/>
</dbReference>
<dbReference type="PANTHER" id="PTHR46429:SF1">
    <property type="entry name" value="23S RRNA (GUANOSINE-2'-O-)-METHYLTRANSFERASE RLMB"/>
    <property type="match status" value="1"/>
</dbReference>
<dbReference type="SMART" id="SM00967">
    <property type="entry name" value="SpoU_sub_bind"/>
    <property type="match status" value="1"/>
</dbReference>
<dbReference type="GO" id="GO:0006396">
    <property type="term" value="P:RNA processing"/>
    <property type="evidence" value="ECO:0007669"/>
    <property type="project" value="InterPro"/>
</dbReference>
<dbReference type="InterPro" id="IPR004441">
    <property type="entry name" value="rRNA_MeTrfase_TrmH"/>
</dbReference>
<proteinExistence type="inferred from homology"/>
<dbReference type="InterPro" id="IPR001537">
    <property type="entry name" value="SpoU_MeTrfase"/>
</dbReference>
<dbReference type="SUPFAM" id="SSF55315">
    <property type="entry name" value="L30e-like"/>
    <property type="match status" value="1"/>
</dbReference>
<evidence type="ECO:0000313" key="6">
    <source>
        <dbReference type="Proteomes" id="UP000002217"/>
    </source>
</evidence>
<dbReference type="InterPro" id="IPR029064">
    <property type="entry name" value="Ribosomal_eL30-like_sf"/>
</dbReference>
<dbReference type="InterPro" id="IPR029028">
    <property type="entry name" value="Alpha/beta_knot_MTases"/>
</dbReference>
<keyword evidence="6" id="KW-1185">Reference proteome</keyword>
<dbReference type="GO" id="GO:0003723">
    <property type="term" value="F:RNA binding"/>
    <property type="evidence" value="ECO:0007669"/>
    <property type="project" value="InterPro"/>
</dbReference>
<dbReference type="AlphaFoldDB" id="C8W3W6"/>
<dbReference type="Gene3D" id="3.30.1330.30">
    <property type="match status" value="1"/>
</dbReference>
<reference evidence="5 6" key="1">
    <citation type="journal article" date="2009" name="Stand. Genomic Sci.">
        <title>Complete genome sequence of Desulfotomaculum acetoxidans type strain (5575).</title>
        <authorList>
            <person name="Spring S."/>
            <person name="Lapidus A."/>
            <person name="Schroder M."/>
            <person name="Gleim D."/>
            <person name="Sims D."/>
            <person name="Meincke L."/>
            <person name="Glavina Del Rio T."/>
            <person name="Tice H."/>
            <person name="Copeland A."/>
            <person name="Cheng J.F."/>
            <person name="Lucas S."/>
            <person name="Chen F."/>
            <person name="Nolan M."/>
            <person name="Bruce D."/>
            <person name="Goodwin L."/>
            <person name="Pitluck S."/>
            <person name="Ivanova N."/>
            <person name="Mavromatis K."/>
            <person name="Mikhailova N."/>
            <person name="Pati A."/>
            <person name="Chen A."/>
            <person name="Palaniappan K."/>
            <person name="Land M."/>
            <person name="Hauser L."/>
            <person name="Chang Y.J."/>
            <person name="Jeffries C.D."/>
            <person name="Chain P."/>
            <person name="Saunders E."/>
            <person name="Brettin T."/>
            <person name="Detter J.C."/>
            <person name="Goker M."/>
            <person name="Bristow J."/>
            <person name="Eisen J.A."/>
            <person name="Markowitz V."/>
            <person name="Hugenholtz P."/>
            <person name="Kyrpides N.C."/>
            <person name="Klenk H.P."/>
            <person name="Han C."/>
        </authorList>
    </citation>
    <scope>NUCLEOTIDE SEQUENCE [LARGE SCALE GENOMIC DNA]</scope>
    <source>
        <strain evidence="6">ATCC 49208 / DSM 771 / VKM B-1644</strain>
    </source>
</reference>
<dbReference type="FunFam" id="3.40.1280.10:FF:000008">
    <property type="entry name" value="Group 3 RNA methyltransferase TrmH"/>
    <property type="match status" value="1"/>
</dbReference>
<sequence>MKNLSDVIVGRNPVKEALKSQRPINKVLVAKGKLSGSLAEICSLARQNGIPVQEVDRTALEKISAEAVHQGVAAYAAAKEYVELEDILARAGEQEPFIIMLDEITDPHNLGAIIRTADAAGVHGVVVTRRRSALLTPVVAKSSAGAVEYVPVARVTNLVQSIKILQENGIWVAGADMEGDKVYWEAPLSGPIAIVIGGEGKGLGRLVKEKCDFLVRLPMQGKISSLNASVATALLAYEVVRQRSSG</sequence>
<accession>C8W3W6</accession>
<dbReference type="GO" id="GO:0005829">
    <property type="term" value="C:cytosol"/>
    <property type="evidence" value="ECO:0007669"/>
    <property type="project" value="TreeGrafter"/>
</dbReference>
<dbReference type="Proteomes" id="UP000002217">
    <property type="component" value="Chromosome"/>
</dbReference>
<dbReference type="HOGENOM" id="CLU_021322_0_1_9"/>
<dbReference type="CDD" id="cd18103">
    <property type="entry name" value="SpoU-like_RlmB"/>
    <property type="match status" value="1"/>
</dbReference>
<dbReference type="InterPro" id="IPR029026">
    <property type="entry name" value="tRNA_m1G_MTases_N"/>
</dbReference>
<dbReference type="GO" id="GO:0008173">
    <property type="term" value="F:RNA methyltransferase activity"/>
    <property type="evidence" value="ECO:0007669"/>
    <property type="project" value="InterPro"/>
</dbReference>
<gene>
    <name evidence="5" type="ordered locus">Dtox_0267</name>
</gene>
<evidence type="ECO:0000256" key="3">
    <source>
        <dbReference type="ARBA" id="ARBA00022679"/>
    </source>
</evidence>
<evidence type="ECO:0000259" key="4">
    <source>
        <dbReference type="SMART" id="SM00967"/>
    </source>
</evidence>
<dbReference type="SUPFAM" id="SSF75217">
    <property type="entry name" value="alpha/beta knot"/>
    <property type="match status" value="1"/>
</dbReference>
<organism evidence="5 6">
    <name type="scientific">Desulfofarcimen acetoxidans (strain ATCC 49208 / DSM 771 / KCTC 5769 / VKM B-1644 / 5575)</name>
    <name type="common">Desulfotomaculum acetoxidans</name>
    <dbReference type="NCBI Taxonomy" id="485916"/>
    <lineage>
        <taxon>Bacteria</taxon>
        <taxon>Bacillati</taxon>
        <taxon>Bacillota</taxon>
        <taxon>Clostridia</taxon>
        <taxon>Eubacteriales</taxon>
        <taxon>Peptococcaceae</taxon>
        <taxon>Desulfofarcimen</taxon>
    </lineage>
</organism>
<name>C8W3W6_DESAS</name>
<keyword evidence="3 5" id="KW-0808">Transferase</keyword>
<feature type="domain" description="RNA 2-O ribose methyltransferase substrate binding" evidence="4">
    <location>
        <begin position="7"/>
        <end position="82"/>
    </location>
</feature>
<dbReference type="PANTHER" id="PTHR46429">
    <property type="entry name" value="23S RRNA (GUANOSINE-2'-O-)-METHYLTRANSFERASE RLMB"/>
    <property type="match status" value="1"/>
</dbReference>
<dbReference type="NCBIfam" id="TIGR00186">
    <property type="entry name" value="rRNA_methyl_3"/>
    <property type="match status" value="1"/>
</dbReference>
<evidence type="ECO:0000313" key="5">
    <source>
        <dbReference type="EMBL" id="ACV61220.1"/>
    </source>
</evidence>
<dbReference type="KEGG" id="dae:Dtox_0267"/>